<dbReference type="STRING" id="1149755.A0A2J6REQ3"/>
<feature type="non-terminal residue" evidence="4">
    <location>
        <position position="219"/>
    </location>
</feature>
<proteinExistence type="predicted"/>
<evidence type="ECO:0000256" key="1">
    <source>
        <dbReference type="ARBA" id="ARBA00022737"/>
    </source>
</evidence>
<dbReference type="SUPFAM" id="SSF48403">
    <property type="entry name" value="Ankyrin repeat"/>
    <property type="match status" value="1"/>
</dbReference>
<dbReference type="Pfam" id="PF12796">
    <property type="entry name" value="Ank_2"/>
    <property type="match status" value="2"/>
</dbReference>
<dbReference type="InterPro" id="IPR036770">
    <property type="entry name" value="Ankyrin_rpt-contain_sf"/>
</dbReference>
<evidence type="ECO:0000256" key="3">
    <source>
        <dbReference type="PROSITE-ProRule" id="PRU00023"/>
    </source>
</evidence>
<dbReference type="SMART" id="SM00248">
    <property type="entry name" value="ANK"/>
    <property type="match status" value="3"/>
</dbReference>
<evidence type="ECO:0000256" key="2">
    <source>
        <dbReference type="ARBA" id="ARBA00023043"/>
    </source>
</evidence>
<dbReference type="AlphaFoldDB" id="A0A2J6REQ3"/>
<feature type="repeat" description="ANK" evidence="3">
    <location>
        <begin position="196"/>
        <end position="219"/>
    </location>
</feature>
<dbReference type="EMBL" id="KZ613950">
    <property type="protein sequence ID" value="PMD37000.1"/>
    <property type="molecule type" value="Genomic_DNA"/>
</dbReference>
<dbReference type="PANTHER" id="PTHR24198">
    <property type="entry name" value="ANKYRIN REPEAT AND PROTEIN KINASE DOMAIN-CONTAINING PROTEIN"/>
    <property type="match status" value="1"/>
</dbReference>
<protein>
    <submittedName>
        <fullName evidence="4">Ankyrin</fullName>
    </submittedName>
</protein>
<accession>A0A2J6REQ3</accession>
<keyword evidence="5" id="KW-1185">Reference proteome</keyword>
<feature type="non-terminal residue" evidence="4">
    <location>
        <position position="1"/>
    </location>
</feature>
<keyword evidence="1" id="KW-0677">Repeat</keyword>
<feature type="repeat" description="ANK" evidence="3">
    <location>
        <begin position="1"/>
        <end position="25"/>
    </location>
</feature>
<reference evidence="4 5" key="1">
    <citation type="submission" date="2016-04" db="EMBL/GenBank/DDBJ databases">
        <title>A degradative enzymes factory behind the ericoid mycorrhizal symbiosis.</title>
        <authorList>
            <consortium name="DOE Joint Genome Institute"/>
            <person name="Martino E."/>
            <person name="Morin E."/>
            <person name="Grelet G."/>
            <person name="Kuo A."/>
            <person name="Kohler A."/>
            <person name="Daghino S."/>
            <person name="Barry K."/>
            <person name="Choi C."/>
            <person name="Cichocki N."/>
            <person name="Clum A."/>
            <person name="Copeland A."/>
            <person name="Hainaut M."/>
            <person name="Haridas S."/>
            <person name="Labutti K."/>
            <person name="Lindquist E."/>
            <person name="Lipzen A."/>
            <person name="Khouja H.-R."/>
            <person name="Murat C."/>
            <person name="Ohm R."/>
            <person name="Olson A."/>
            <person name="Spatafora J."/>
            <person name="Veneault-Fourrey C."/>
            <person name="Henrissat B."/>
            <person name="Grigoriev I."/>
            <person name="Martin F."/>
            <person name="Perotto S."/>
        </authorList>
    </citation>
    <scope>NUCLEOTIDE SEQUENCE [LARGE SCALE GENOMIC DNA]</scope>
    <source>
        <strain evidence="4 5">F</strain>
    </source>
</reference>
<organism evidence="4 5">
    <name type="scientific">Hyaloscypha variabilis (strain UAMH 11265 / GT02V1 / F)</name>
    <name type="common">Meliniomyces variabilis</name>
    <dbReference type="NCBI Taxonomy" id="1149755"/>
    <lineage>
        <taxon>Eukaryota</taxon>
        <taxon>Fungi</taxon>
        <taxon>Dikarya</taxon>
        <taxon>Ascomycota</taxon>
        <taxon>Pezizomycotina</taxon>
        <taxon>Leotiomycetes</taxon>
        <taxon>Helotiales</taxon>
        <taxon>Hyaloscyphaceae</taxon>
        <taxon>Hyaloscypha</taxon>
        <taxon>Hyaloscypha variabilis</taxon>
    </lineage>
</organism>
<dbReference type="PROSITE" id="PS50297">
    <property type="entry name" value="ANK_REP_REGION"/>
    <property type="match status" value="1"/>
</dbReference>
<evidence type="ECO:0000313" key="5">
    <source>
        <dbReference type="Proteomes" id="UP000235786"/>
    </source>
</evidence>
<dbReference type="Proteomes" id="UP000235786">
    <property type="component" value="Unassembled WGS sequence"/>
</dbReference>
<keyword evidence="2 3" id="KW-0040">ANK repeat</keyword>
<dbReference type="PROSITE" id="PS50088">
    <property type="entry name" value="ANK_REPEAT"/>
    <property type="match status" value="2"/>
</dbReference>
<name>A0A2J6REQ3_HYAVF</name>
<sequence>ASLYGFSDMLNILLNRGININAVDRNHGTALQAAIYMGHEATQRLDATKGKLDVNTKGGYYGCALQVAAYRANLEVVNKLLEKGAKVTISGGKYGYPLQAAVRTGSMDIVRPILSKAEIDLNAKGGRYGNALQAVARGEYKTRMALPEISRGQQLDWTALDAEYGNLLQLATFSGLKRTVSLLLDYGADPNVLDTSQRTSLHIAAWSGFPQIVELLLNK</sequence>
<dbReference type="OrthoDB" id="4772757at2759"/>
<dbReference type="InterPro" id="IPR002110">
    <property type="entry name" value="Ankyrin_rpt"/>
</dbReference>
<dbReference type="PANTHER" id="PTHR24198:SF165">
    <property type="entry name" value="ANKYRIN REPEAT-CONTAINING PROTEIN-RELATED"/>
    <property type="match status" value="1"/>
</dbReference>
<evidence type="ECO:0000313" key="4">
    <source>
        <dbReference type="EMBL" id="PMD37000.1"/>
    </source>
</evidence>
<gene>
    <name evidence="4" type="ORF">L207DRAFT_381455</name>
</gene>
<dbReference type="Gene3D" id="1.25.40.20">
    <property type="entry name" value="Ankyrin repeat-containing domain"/>
    <property type="match status" value="2"/>
</dbReference>